<dbReference type="EMBL" id="GBXM01008197">
    <property type="protein sequence ID" value="JAI00381.1"/>
    <property type="molecule type" value="Transcribed_RNA"/>
</dbReference>
<evidence type="ECO:0000313" key="1">
    <source>
        <dbReference type="EMBL" id="JAI00381.1"/>
    </source>
</evidence>
<dbReference type="AlphaFoldDB" id="A0A0E9XEW6"/>
<reference evidence="1" key="1">
    <citation type="submission" date="2014-11" db="EMBL/GenBank/DDBJ databases">
        <authorList>
            <person name="Amaro Gonzalez C."/>
        </authorList>
    </citation>
    <scope>NUCLEOTIDE SEQUENCE</scope>
</reference>
<accession>A0A0E9XEW6</accession>
<organism evidence="1">
    <name type="scientific">Anguilla anguilla</name>
    <name type="common">European freshwater eel</name>
    <name type="synonym">Muraena anguilla</name>
    <dbReference type="NCBI Taxonomy" id="7936"/>
    <lineage>
        <taxon>Eukaryota</taxon>
        <taxon>Metazoa</taxon>
        <taxon>Chordata</taxon>
        <taxon>Craniata</taxon>
        <taxon>Vertebrata</taxon>
        <taxon>Euteleostomi</taxon>
        <taxon>Actinopterygii</taxon>
        <taxon>Neopterygii</taxon>
        <taxon>Teleostei</taxon>
        <taxon>Anguilliformes</taxon>
        <taxon>Anguillidae</taxon>
        <taxon>Anguilla</taxon>
    </lineage>
</organism>
<reference evidence="1" key="2">
    <citation type="journal article" date="2015" name="Fish Shellfish Immunol.">
        <title>Early steps in the European eel (Anguilla anguilla)-Vibrio vulnificus interaction in the gills: Role of the RtxA13 toxin.</title>
        <authorList>
            <person name="Callol A."/>
            <person name="Pajuelo D."/>
            <person name="Ebbesson L."/>
            <person name="Teles M."/>
            <person name="MacKenzie S."/>
            <person name="Amaro C."/>
        </authorList>
    </citation>
    <scope>NUCLEOTIDE SEQUENCE</scope>
</reference>
<name>A0A0E9XEW6_ANGAN</name>
<protein>
    <submittedName>
        <fullName evidence="1">Uncharacterized protein</fullName>
    </submittedName>
</protein>
<proteinExistence type="predicted"/>
<sequence length="53" mass="6120">MQMNPELGKVALHNPFYSQGSLEPHFGCSAQTRKIFRLNFSMQFLSAVLVYER</sequence>